<dbReference type="Proteomes" id="UP000789396">
    <property type="component" value="Unassembled WGS sequence"/>
</dbReference>
<organism evidence="1 2">
    <name type="scientific">Racocetra fulgida</name>
    <dbReference type="NCBI Taxonomy" id="60492"/>
    <lineage>
        <taxon>Eukaryota</taxon>
        <taxon>Fungi</taxon>
        <taxon>Fungi incertae sedis</taxon>
        <taxon>Mucoromycota</taxon>
        <taxon>Glomeromycotina</taxon>
        <taxon>Glomeromycetes</taxon>
        <taxon>Diversisporales</taxon>
        <taxon>Gigasporaceae</taxon>
        <taxon>Racocetra</taxon>
    </lineage>
</organism>
<evidence type="ECO:0000313" key="1">
    <source>
        <dbReference type="EMBL" id="CAG8591925.1"/>
    </source>
</evidence>
<comment type="caution">
    <text evidence="1">The sequence shown here is derived from an EMBL/GenBank/DDBJ whole genome shotgun (WGS) entry which is preliminary data.</text>
</comment>
<gene>
    <name evidence="1" type="ORF">RFULGI_LOCUS6263</name>
</gene>
<sequence length="151" mass="17410">MNKINASSELRTFKKIKLEPKIYDLTLESDSLLDSSEYNDNTLKAKKTTEAGTQLVNDQDFQKFRLQFSNSDKLLSQPSSLCIFPNSYISSPLYNPLQIVPTFTLSYSDLEPTLYTAKPSLPTFDEFLKSINKNESIDDYYQSFLSRFEQQ</sequence>
<proteinExistence type="predicted"/>
<keyword evidence="2" id="KW-1185">Reference proteome</keyword>
<accession>A0A9N9C9F9</accession>
<evidence type="ECO:0000313" key="2">
    <source>
        <dbReference type="Proteomes" id="UP000789396"/>
    </source>
</evidence>
<dbReference type="OrthoDB" id="2440456at2759"/>
<dbReference type="EMBL" id="CAJVPZ010007905">
    <property type="protein sequence ID" value="CAG8591925.1"/>
    <property type="molecule type" value="Genomic_DNA"/>
</dbReference>
<protein>
    <submittedName>
        <fullName evidence="1">14219_t:CDS:1</fullName>
    </submittedName>
</protein>
<dbReference type="AlphaFoldDB" id="A0A9N9C9F9"/>
<reference evidence="1" key="1">
    <citation type="submission" date="2021-06" db="EMBL/GenBank/DDBJ databases">
        <authorList>
            <person name="Kallberg Y."/>
            <person name="Tangrot J."/>
            <person name="Rosling A."/>
        </authorList>
    </citation>
    <scope>NUCLEOTIDE SEQUENCE</scope>
    <source>
        <strain evidence="1">IN212</strain>
    </source>
</reference>
<name>A0A9N9C9F9_9GLOM</name>